<keyword evidence="5" id="KW-0007">Acetylation</keyword>
<accession>A0A834XNV3</accession>
<proteinExistence type="inferred from homology"/>
<dbReference type="SUPFAM" id="SSF52096">
    <property type="entry name" value="ClpP/crotonase"/>
    <property type="match status" value="1"/>
</dbReference>
<evidence type="ECO:0000256" key="7">
    <source>
        <dbReference type="ARBA" id="ARBA00023140"/>
    </source>
</evidence>
<evidence type="ECO:0000256" key="2">
    <source>
        <dbReference type="ARBA" id="ARBA00005005"/>
    </source>
</evidence>
<keyword evidence="7" id="KW-0576">Peroxisome</keyword>
<comment type="catalytic activity">
    <reaction evidence="10">
        <text>(3E,5Z,8Z,11Z,14Z)-eicosapentaenoyl-CoA = (2E,4E,8Z,11Z,14Z)-eicosapentaenoyl-CoA</text>
        <dbReference type="Rhea" id="RHEA:45224"/>
        <dbReference type="ChEBI" id="CHEBI:85090"/>
        <dbReference type="ChEBI" id="CHEBI:85091"/>
    </reaction>
</comment>
<organism evidence="13 14">
    <name type="scientific">Aphidius gifuensis</name>
    <name type="common">Parasitoid wasp</name>
    <dbReference type="NCBI Taxonomy" id="684658"/>
    <lineage>
        <taxon>Eukaryota</taxon>
        <taxon>Metazoa</taxon>
        <taxon>Ecdysozoa</taxon>
        <taxon>Arthropoda</taxon>
        <taxon>Hexapoda</taxon>
        <taxon>Insecta</taxon>
        <taxon>Pterygota</taxon>
        <taxon>Neoptera</taxon>
        <taxon>Endopterygota</taxon>
        <taxon>Hymenoptera</taxon>
        <taxon>Apocrita</taxon>
        <taxon>Ichneumonoidea</taxon>
        <taxon>Braconidae</taxon>
        <taxon>Aphidiinae</taxon>
        <taxon>Aphidius</taxon>
    </lineage>
</organism>
<evidence type="ECO:0000256" key="6">
    <source>
        <dbReference type="ARBA" id="ARBA00023098"/>
    </source>
</evidence>
<dbReference type="FunFam" id="1.10.12.10:FF:000004">
    <property type="entry name" value="Delta3,5-delta2,4-dienoyl-CoA isomerase"/>
    <property type="match status" value="1"/>
</dbReference>
<reference evidence="13 14" key="1">
    <citation type="submission" date="2020-08" db="EMBL/GenBank/DDBJ databases">
        <title>Aphidius gifuensis genome sequencing and assembly.</title>
        <authorList>
            <person name="Du Z."/>
        </authorList>
    </citation>
    <scope>NUCLEOTIDE SEQUENCE [LARGE SCALE GENOMIC DNA]</scope>
    <source>
        <strain evidence="13">YNYX2018</strain>
        <tissue evidence="13">Adults</tissue>
    </source>
</reference>
<comment type="caution">
    <text evidence="13">The sequence shown here is derived from an EMBL/GenBank/DDBJ whole genome shotgun (WGS) entry which is preliminary data.</text>
</comment>
<evidence type="ECO:0000256" key="4">
    <source>
        <dbReference type="ARBA" id="ARBA00022832"/>
    </source>
</evidence>
<comment type="similarity">
    <text evidence="3">Belongs to the enoyl-CoA hydratase/isomerase family.</text>
</comment>
<dbReference type="PANTHER" id="PTHR43149:SF1">
    <property type="entry name" value="DELTA(3,5)-DELTA(2,4)-DIENOYL-COA ISOMERASE, MITOCHONDRIAL"/>
    <property type="match status" value="1"/>
</dbReference>
<comment type="pathway">
    <text evidence="2">Lipid metabolism; fatty acid beta-oxidation.</text>
</comment>
<evidence type="ECO:0000313" key="13">
    <source>
        <dbReference type="EMBL" id="KAF7989481.1"/>
    </source>
</evidence>
<evidence type="ECO:0000256" key="1">
    <source>
        <dbReference type="ARBA" id="ARBA00004275"/>
    </source>
</evidence>
<dbReference type="InterPro" id="IPR014748">
    <property type="entry name" value="Enoyl-CoA_hydra_C"/>
</dbReference>
<dbReference type="Pfam" id="PF00378">
    <property type="entry name" value="ECH_1"/>
    <property type="match status" value="1"/>
</dbReference>
<dbReference type="PANTHER" id="PTHR43149">
    <property type="entry name" value="ENOYL-COA HYDRATASE"/>
    <property type="match status" value="1"/>
</dbReference>
<dbReference type="InterPro" id="IPR045002">
    <property type="entry name" value="Ech1-like"/>
</dbReference>
<dbReference type="Gene3D" id="3.90.226.10">
    <property type="entry name" value="2-enoyl-CoA Hydratase, Chain A, domain 1"/>
    <property type="match status" value="1"/>
</dbReference>
<dbReference type="GO" id="GO:0006635">
    <property type="term" value="P:fatty acid beta-oxidation"/>
    <property type="evidence" value="ECO:0007669"/>
    <property type="project" value="UniProtKB-UniPathway"/>
</dbReference>
<evidence type="ECO:0000256" key="8">
    <source>
        <dbReference type="ARBA" id="ARBA00023235"/>
    </source>
</evidence>
<evidence type="ECO:0000256" key="10">
    <source>
        <dbReference type="ARBA" id="ARBA00052809"/>
    </source>
</evidence>
<dbReference type="OrthoDB" id="14970at2759"/>
<evidence type="ECO:0000313" key="14">
    <source>
        <dbReference type="Proteomes" id="UP000639338"/>
    </source>
</evidence>
<keyword evidence="4" id="KW-0276">Fatty acid metabolism</keyword>
<name>A0A834XNV3_APHGI</name>
<dbReference type="GO" id="GO:0005777">
    <property type="term" value="C:peroxisome"/>
    <property type="evidence" value="ECO:0007669"/>
    <property type="project" value="UniProtKB-SubCell"/>
</dbReference>
<gene>
    <name evidence="13" type="ORF">HCN44_008155</name>
</gene>
<dbReference type="GO" id="GO:0005739">
    <property type="term" value="C:mitochondrion"/>
    <property type="evidence" value="ECO:0007669"/>
    <property type="project" value="TreeGrafter"/>
</dbReference>
<evidence type="ECO:0000256" key="5">
    <source>
        <dbReference type="ARBA" id="ARBA00022990"/>
    </source>
</evidence>
<protein>
    <recommendedName>
        <fullName evidence="12">Delta(3,5)-Delta(2,4)-dienoyl-CoA isomerase, mitochondrial</fullName>
    </recommendedName>
</protein>
<dbReference type="Gene3D" id="1.10.12.10">
    <property type="entry name" value="Lyase 2-enoyl-coa Hydratase, Chain A, domain 2"/>
    <property type="match status" value="1"/>
</dbReference>
<evidence type="ECO:0000256" key="12">
    <source>
        <dbReference type="ARBA" id="ARBA00071021"/>
    </source>
</evidence>
<dbReference type="GO" id="GO:0051750">
    <property type="term" value="F:delta(3,5)-delta(2,4)-dienoyl-CoA isomerase activity"/>
    <property type="evidence" value="ECO:0007669"/>
    <property type="project" value="TreeGrafter"/>
</dbReference>
<dbReference type="AlphaFoldDB" id="A0A834XNV3"/>
<dbReference type="CDD" id="cd06558">
    <property type="entry name" value="crotonase-like"/>
    <property type="match status" value="1"/>
</dbReference>
<comment type="function">
    <text evidence="11">Isomerization of 3-trans,5-cis-dienoyl-CoA to 2-trans,4-trans-dienoyl-CoA.</text>
</comment>
<evidence type="ECO:0000256" key="9">
    <source>
        <dbReference type="ARBA" id="ARBA00051408"/>
    </source>
</evidence>
<dbReference type="InterPro" id="IPR029045">
    <property type="entry name" value="ClpP/crotonase-like_dom_sf"/>
</dbReference>
<keyword evidence="6" id="KW-0443">Lipid metabolism</keyword>
<dbReference type="InterPro" id="IPR001753">
    <property type="entry name" value="Enoyl-CoA_hydra/iso"/>
</dbReference>
<sequence>MNIIAKSLKVLQQSSKYANTYQSLSSMSTMKFETISITKPKEFVYQVELNRPKKLNALNNTMWLEIGACFKELEDSSDCRVVILTGAGKAFSAGIDLQDAMSLGQNLVDEDDVARRCRMIEKKIKIYQDAFLSIEKCRKPVIAAVNGLCIGGAFNMICAADIRYASKDAWFSLKEVDIGMAADVGALQWLPKIIGSESLVRELAFTARKMTPEEALSCGLISRLFNDNQTLLTETLSIAEEISLKSPVAVQGTKRTLIHARDHSVEDGLEYIRNINQTMIQSDDFVNAAVAQATKGDAPVFSKL</sequence>
<dbReference type="FunFam" id="3.90.226.10:FF:000024">
    <property type="entry name" value="Delta3,5-delta2,4-dienoyl-CoA isomerase"/>
    <property type="match status" value="1"/>
</dbReference>
<evidence type="ECO:0000256" key="3">
    <source>
        <dbReference type="ARBA" id="ARBA00005254"/>
    </source>
</evidence>
<keyword evidence="8" id="KW-0413">Isomerase</keyword>
<dbReference type="UniPathway" id="UPA00659"/>
<evidence type="ECO:0000256" key="11">
    <source>
        <dbReference type="ARBA" id="ARBA00055786"/>
    </source>
</evidence>
<dbReference type="EMBL" id="JACMRX010000005">
    <property type="protein sequence ID" value="KAF7989481.1"/>
    <property type="molecule type" value="Genomic_DNA"/>
</dbReference>
<dbReference type="Proteomes" id="UP000639338">
    <property type="component" value="Unassembled WGS sequence"/>
</dbReference>
<keyword evidence="14" id="KW-1185">Reference proteome</keyword>
<comment type="catalytic activity">
    <reaction evidence="9">
        <text>(3E,5Z)-octadienoyl-CoA = (2E,4E)-octadienoyl-CoA</text>
        <dbReference type="Rhea" id="RHEA:45244"/>
        <dbReference type="ChEBI" id="CHEBI:62243"/>
        <dbReference type="ChEBI" id="CHEBI:85108"/>
    </reaction>
</comment>
<comment type="subcellular location">
    <subcellularLocation>
        <location evidence="1">Peroxisome</location>
    </subcellularLocation>
</comment>